<keyword evidence="1" id="KW-0489">Methyltransferase</keyword>
<accession>A0A6S6STH0</accession>
<evidence type="ECO:0000256" key="2">
    <source>
        <dbReference type="ARBA" id="ARBA00022679"/>
    </source>
</evidence>
<dbReference type="SUPFAM" id="SSF53335">
    <property type="entry name" value="S-adenosyl-L-methionine-dependent methyltransferases"/>
    <property type="match status" value="1"/>
</dbReference>
<protein>
    <submittedName>
        <fullName evidence="3">COG1565: Uncharacterized conserved protein</fullName>
    </submittedName>
</protein>
<keyword evidence="2" id="KW-0808">Transferase</keyword>
<name>A0A6S6STH0_9BACT</name>
<dbReference type="Gene3D" id="3.40.50.12710">
    <property type="match status" value="1"/>
</dbReference>
<reference evidence="3" key="1">
    <citation type="submission" date="2020-01" db="EMBL/GenBank/DDBJ databases">
        <authorList>
            <person name="Meier V. D."/>
            <person name="Meier V D."/>
        </authorList>
    </citation>
    <scope>NUCLEOTIDE SEQUENCE</scope>
    <source>
        <strain evidence="3">HLG_WM_MAG_01</strain>
    </source>
</reference>
<dbReference type="InterPro" id="IPR003788">
    <property type="entry name" value="NDUFAF7"/>
</dbReference>
<dbReference type="PANTHER" id="PTHR12049:SF7">
    <property type="entry name" value="PROTEIN ARGININE METHYLTRANSFERASE NDUFAF7, MITOCHONDRIAL"/>
    <property type="match status" value="1"/>
</dbReference>
<dbReference type="GO" id="GO:0032259">
    <property type="term" value="P:methylation"/>
    <property type="evidence" value="ECO:0007669"/>
    <property type="project" value="UniProtKB-KW"/>
</dbReference>
<evidence type="ECO:0000256" key="1">
    <source>
        <dbReference type="ARBA" id="ARBA00022603"/>
    </source>
</evidence>
<gene>
    <name evidence="3" type="ORF">HELGO_WM3595</name>
</gene>
<dbReference type="Pfam" id="PF02636">
    <property type="entry name" value="Methyltransf_28"/>
    <property type="match status" value="1"/>
</dbReference>
<proteinExistence type="predicted"/>
<dbReference type="AlphaFoldDB" id="A0A6S6STH0"/>
<dbReference type="GO" id="GO:0035243">
    <property type="term" value="F:protein-arginine omega-N symmetric methyltransferase activity"/>
    <property type="evidence" value="ECO:0007669"/>
    <property type="project" value="TreeGrafter"/>
</dbReference>
<dbReference type="InterPro" id="IPR029063">
    <property type="entry name" value="SAM-dependent_MTases_sf"/>
</dbReference>
<dbReference type="PANTHER" id="PTHR12049">
    <property type="entry name" value="PROTEIN ARGININE METHYLTRANSFERASE NDUFAF7, MITOCHONDRIAL"/>
    <property type="match status" value="1"/>
</dbReference>
<sequence>MQRWLVSINFSTYMNDWLYGEEGYYKTFKSIGKTGDFYTAVSTSSFFGASIANYFWKLIQDGKADRDGWLIEVGAHQGYLICDMIQWLYTCDPTLMKTLKFAIVERQPEVKKAQLAYIEERFGTDVTVEHFDDISQINVAYAFVVANEIFDAFPCELVKNNQIAMVNNHEIEWQEASEDMLNWAKKYHLLQGEIALGYETFAKQMYEGIQKCDFVSFDYGEKYVRNDFSIRVYKSHETFPLFDEELILSKSYKNDDITYDVNFGHVSEAFIDEGFTEVVYETQARALIRFGIIDILEQFSKQTTTVKYAREADKIKTLLSPTMMGDRFKMIHLKR</sequence>
<organism evidence="3">
    <name type="scientific">uncultured Sulfurovum sp</name>
    <dbReference type="NCBI Taxonomy" id="269237"/>
    <lineage>
        <taxon>Bacteria</taxon>
        <taxon>Pseudomonadati</taxon>
        <taxon>Campylobacterota</taxon>
        <taxon>Epsilonproteobacteria</taxon>
        <taxon>Campylobacterales</taxon>
        <taxon>Sulfurovaceae</taxon>
        <taxon>Sulfurovum</taxon>
        <taxon>environmental samples</taxon>
    </lineage>
</organism>
<evidence type="ECO:0000313" key="3">
    <source>
        <dbReference type="EMBL" id="CAA6809414.1"/>
    </source>
</evidence>
<dbReference type="InterPro" id="IPR038375">
    <property type="entry name" value="NDUFAF7_sf"/>
</dbReference>
<dbReference type="EMBL" id="CACVAS010000057">
    <property type="protein sequence ID" value="CAA6809414.1"/>
    <property type="molecule type" value="Genomic_DNA"/>
</dbReference>